<evidence type="ECO:0000313" key="2">
    <source>
        <dbReference type="EMBL" id="KNF07224.1"/>
    </source>
</evidence>
<keyword evidence="1" id="KW-0472">Membrane</keyword>
<gene>
    <name evidence="2" type="ORF">CLPU_21c00420</name>
</gene>
<dbReference type="RefSeq" id="WP_050378707.1">
    <property type="nucleotide sequence ID" value="NZ_LGSS01000021.1"/>
</dbReference>
<name>A0A0L0W6R9_GOTPU</name>
<keyword evidence="3" id="KW-1185">Reference proteome</keyword>
<sequence>MFDNNVKDSLEVIWIAMKYTIKLSYLLKIIYYVQVYMLEIVSSIVDISLYRYIYKEKNI</sequence>
<dbReference type="AlphaFoldDB" id="A0A0L0W6R9"/>
<dbReference type="Proteomes" id="UP000037267">
    <property type="component" value="Unassembled WGS sequence"/>
</dbReference>
<reference evidence="3" key="1">
    <citation type="submission" date="2015-07" db="EMBL/GenBank/DDBJ databases">
        <title>Draft genome sequence of the purine-degrading Gottschalkia purinilyticum DSM 1384 (formerly Clostridium purinilyticum).</title>
        <authorList>
            <person name="Poehlein A."/>
            <person name="Schiel-Bengelsdorf B."/>
            <person name="Bengelsdorf F.R."/>
            <person name="Daniel R."/>
            <person name="Duerre P."/>
        </authorList>
    </citation>
    <scope>NUCLEOTIDE SEQUENCE [LARGE SCALE GENOMIC DNA]</scope>
    <source>
        <strain evidence="3">DSM 1384</strain>
    </source>
</reference>
<comment type="caution">
    <text evidence="2">The sequence shown here is derived from an EMBL/GenBank/DDBJ whole genome shotgun (WGS) entry which is preliminary data.</text>
</comment>
<dbReference type="EMBL" id="LGSS01000021">
    <property type="protein sequence ID" value="KNF07224.1"/>
    <property type="molecule type" value="Genomic_DNA"/>
</dbReference>
<accession>A0A0L0W6R9</accession>
<protein>
    <submittedName>
        <fullName evidence="2">Uncharacterized protein</fullName>
    </submittedName>
</protein>
<organism evidence="2 3">
    <name type="scientific">Gottschalkia purinilytica</name>
    <name type="common">Clostridium purinilyticum</name>
    <dbReference type="NCBI Taxonomy" id="1503"/>
    <lineage>
        <taxon>Bacteria</taxon>
        <taxon>Bacillati</taxon>
        <taxon>Bacillota</taxon>
        <taxon>Tissierellia</taxon>
        <taxon>Tissierellales</taxon>
        <taxon>Gottschalkiaceae</taxon>
        <taxon>Gottschalkia</taxon>
    </lineage>
</organism>
<evidence type="ECO:0000256" key="1">
    <source>
        <dbReference type="SAM" id="Phobius"/>
    </source>
</evidence>
<proteinExistence type="predicted"/>
<keyword evidence="1" id="KW-0812">Transmembrane</keyword>
<keyword evidence="1" id="KW-1133">Transmembrane helix</keyword>
<feature type="transmembrane region" description="Helical" evidence="1">
    <location>
        <begin position="29"/>
        <end position="53"/>
    </location>
</feature>
<evidence type="ECO:0000313" key="3">
    <source>
        <dbReference type="Proteomes" id="UP000037267"/>
    </source>
</evidence>